<sequence length="279" mass="32745">MPFLLLFIIPICFTILTLQLSVIKRDRNQINNMDYLDIVYCPNNSYTNTLMERAGDYFATKYRHRIIRAIAVNSEQNMSSFISRQVLEEKRQIRGFIAIDFGADWHRGQVDANGAQPPEHLHYSLSIKGAEYNNGEDYDHRLIQPKVLVYLKYDNYRNPYDIYIESCFCKIQVAIDLAHISLVSNTSVDNIDVYHQFMPLPVNYINENTLYIRENLYYWAIIIILFALLVMLPVSVKRIVEDRQTRITDYLFQLGISRAHHWITIIIDSLTVIGRRQLV</sequence>
<keyword evidence="1" id="KW-0472">Membrane</keyword>
<protein>
    <submittedName>
        <fullName evidence="3">Uncharacterized protein</fullName>
    </submittedName>
</protein>
<evidence type="ECO:0000256" key="1">
    <source>
        <dbReference type="SAM" id="Phobius"/>
    </source>
</evidence>
<dbReference type="PANTHER" id="PTHR19229">
    <property type="entry name" value="ATP-BINDING CASSETTE TRANSPORTER SUBFAMILY A ABCA"/>
    <property type="match status" value="1"/>
</dbReference>
<reference evidence="3" key="1">
    <citation type="submission" date="2020-11" db="EMBL/GenBank/DDBJ databases">
        <authorList>
            <person name="Tran Van P."/>
        </authorList>
    </citation>
    <scope>NUCLEOTIDE SEQUENCE</scope>
</reference>
<dbReference type="AlphaFoldDB" id="A0A7R9QN29"/>
<dbReference type="GO" id="GO:0140359">
    <property type="term" value="F:ABC-type transporter activity"/>
    <property type="evidence" value="ECO:0007669"/>
    <property type="project" value="InterPro"/>
</dbReference>
<gene>
    <name evidence="3" type="ORF">ONB1V03_LOCUS8779</name>
</gene>
<proteinExistence type="predicted"/>
<dbReference type="PANTHER" id="PTHR19229:SF250">
    <property type="entry name" value="ABC TRANSPORTER DOMAIN-CONTAINING PROTEIN-RELATED"/>
    <property type="match status" value="1"/>
</dbReference>
<keyword evidence="2" id="KW-0732">Signal</keyword>
<dbReference type="EMBL" id="CAJPVJ010005160">
    <property type="protein sequence ID" value="CAG2169300.1"/>
    <property type="molecule type" value="Genomic_DNA"/>
</dbReference>
<feature type="transmembrane region" description="Helical" evidence="1">
    <location>
        <begin position="216"/>
        <end position="236"/>
    </location>
</feature>
<name>A0A7R9QN29_9ACAR</name>
<accession>A0A7R9QN29</accession>
<keyword evidence="1" id="KW-0812">Transmembrane</keyword>
<evidence type="ECO:0000313" key="3">
    <source>
        <dbReference type="EMBL" id="CAD7652113.1"/>
    </source>
</evidence>
<feature type="signal peptide" evidence="2">
    <location>
        <begin position="1"/>
        <end position="19"/>
    </location>
</feature>
<evidence type="ECO:0000256" key="2">
    <source>
        <dbReference type="SAM" id="SignalP"/>
    </source>
</evidence>
<dbReference type="GO" id="GO:0016020">
    <property type="term" value="C:membrane"/>
    <property type="evidence" value="ECO:0007669"/>
    <property type="project" value="InterPro"/>
</dbReference>
<keyword evidence="1" id="KW-1133">Transmembrane helix</keyword>
<dbReference type="InterPro" id="IPR026082">
    <property type="entry name" value="ABCA"/>
</dbReference>
<dbReference type="GO" id="GO:0005319">
    <property type="term" value="F:lipid transporter activity"/>
    <property type="evidence" value="ECO:0007669"/>
    <property type="project" value="TreeGrafter"/>
</dbReference>
<keyword evidence="4" id="KW-1185">Reference proteome</keyword>
<feature type="chain" id="PRO_5036403813" evidence="2">
    <location>
        <begin position="20"/>
        <end position="279"/>
    </location>
</feature>
<evidence type="ECO:0000313" key="4">
    <source>
        <dbReference type="Proteomes" id="UP000728032"/>
    </source>
</evidence>
<dbReference type="EMBL" id="OC919985">
    <property type="protein sequence ID" value="CAD7652113.1"/>
    <property type="molecule type" value="Genomic_DNA"/>
</dbReference>
<organism evidence="3">
    <name type="scientific">Oppiella nova</name>
    <dbReference type="NCBI Taxonomy" id="334625"/>
    <lineage>
        <taxon>Eukaryota</taxon>
        <taxon>Metazoa</taxon>
        <taxon>Ecdysozoa</taxon>
        <taxon>Arthropoda</taxon>
        <taxon>Chelicerata</taxon>
        <taxon>Arachnida</taxon>
        <taxon>Acari</taxon>
        <taxon>Acariformes</taxon>
        <taxon>Sarcoptiformes</taxon>
        <taxon>Oribatida</taxon>
        <taxon>Brachypylina</taxon>
        <taxon>Oppioidea</taxon>
        <taxon>Oppiidae</taxon>
        <taxon>Oppiella</taxon>
    </lineage>
</organism>
<dbReference type="Proteomes" id="UP000728032">
    <property type="component" value="Unassembled WGS sequence"/>
</dbReference>